<dbReference type="OrthoDB" id="9811204at2"/>
<sequence>MPSAAEIQQYFAGVWRMMLGRPDGLKLLDLSADGFWNSFFGIVVALPALIAGWVTIANEMAGGDVFSFRFSLFIRLMLTDLATWVVPYGILALAARPAGVADRFVHYVVANNWASALFAWLMLPPVLVRLFWPEAIEAASAVTFLFFVASMVLSWRLTNAAIGKGPAVATAVFAAMFAASLAVLFTMEGLLDLSRTG</sequence>
<dbReference type="AlphaFoldDB" id="K2LSI9"/>
<gene>
    <name evidence="2" type="ORF">NA2_02879</name>
</gene>
<evidence type="ECO:0000313" key="2">
    <source>
        <dbReference type="EMBL" id="EKF20694.1"/>
    </source>
</evidence>
<keyword evidence="1" id="KW-0812">Transmembrane</keyword>
<dbReference type="Proteomes" id="UP000006786">
    <property type="component" value="Unassembled WGS sequence"/>
</dbReference>
<keyword evidence="1" id="KW-0472">Membrane</keyword>
<feature type="transmembrane region" description="Helical" evidence="1">
    <location>
        <begin position="35"/>
        <end position="56"/>
    </location>
</feature>
<dbReference type="RefSeq" id="WP_008593977.1">
    <property type="nucleotide sequence ID" value="NZ_AMRM01000002.1"/>
</dbReference>
<proteinExistence type="predicted"/>
<feature type="transmembrane region" description="Helical" evidence="1">
    <location>
        <begin position="135"/>
        <end position="155"/>
    </location>
</feature>
<dbReference type="PATRIC" id="fig|391937.3.peg.598"/>
<feature type="transmembrane region" description="Helical" evidence="1">
    <location>
        <begin position="104"/>
        <end position="123"/>
    </location>
</feature>
<keyword evidence="1" id="KW-1133">Transmembrane helix</keyword>
<evidence type="ECO:0000256" key="1">
    <source>
        <dbReference type="SAM" id="Phobius"/>
    </source>
</evidence>
<evidence type="ECO:0008006" key="4">
    <source>
        <dbReference type="Google" id="ProtNLM"/>
    </source>
</evidence>
<keyword evidence="3" id="KW-1185">Reference proteome</keyword>
<dbReference type="EMBL" id="AMRM01000002">
    <property type="protein sequence ID" value="EKF20694.1"/>
    <property type="molecule type" value="Genomic_DNA"/>
</dbReference>
<name>K2LSI9_9HYPH</name>
<feature type="transmembrane region" description="Helical" evidence="1">
    <location>
        <begin position="167"/>
        <end position="187"/>
    </location>
</feature>
<feature type="transmembrane region" description="Helical" evidence="1">
    <location>
        <begin position="68"/>
        <end position="92"/>
    </location>
</feature>
<dbReference type="eggNOG" id="ENOG5033IH3">
    <property type="taxonomic scope" value="Bacteria"/>
</dbReference>
<protein>
    <recommendedName>
        <fullName evidence="4">Transporter</fullName>
    </recommendedName>
</protein>
<organism evidence="2 3">
    <name type="scientific">Nitratireductor pacificus pht-3B</name>
    <dbReference type="NCBI Taxonomy" id="391937"/>
    <lineage>
        <taxon>Bacteria</taxon>
        <taxon>Pseudomonadati</taxon>
        <taxon>Pseudomonadota</taxon>
        <taxon>Alphaproteobacteria</taxon>
        <taxon>Hyphomicrobiales</taxon>
        <taxon>Phyllobacteriaceae</taxon>
        <taxon>Nitratireductor</taxon>
    </lineage>
</organism>
<accession>K2LSI9</accession>
<evidence type="ECO:0000313" key="3">
    <source>
        <dbReference type="Proteomes" id="UP000006786"/>
    </source>
</evidence>
<reference evidence="2 3" key="1">
    <citation type="journal article" date="2012" name="J. Bacteriol.">
        <title>Genome Sequence of Nitratireductor pacificus Type Strain pht-3B.</title>
        <authorList>
            <person name="Lai Q."/>
            <person name="Li G."/>
            <person name="Shao Z."/>
        </authorList>
    </citation>
    <scope>NUCLEOTIDE SEQUENCE [LARGE SCALE GENOMIC DNA]</scope>
    <source>
        <strain evidence="3">pht-3B</strain>
    </source>
</reference>
<comment type="caution">
    <text evidence="2">The sequence shown here is derived from an EMBL/GenBank/DDBJ whole genome shotgun (WGS) entry which is preliminary data.</text>
</comment>
<dbReference type="STRING" id="391937.NA2_02879"/>